<evidence type="ECO:0008006" key="4">
    <source>
        <dbReference type="Google" id="ProtNLM"/>
    </source>
</evidence>
<evidence type="ECO:0000313" key="2">
    <source>
        <dbReference type="EMBL" id="KAK4494517.1"/>
    </source>
</evidence>
<feature type="signal peptide" evidence="1">
    <location>
        <begin position="1"/>
        <end position="19"/>
    </location>
</feature>
<protein>
    <recommendedName>
        <fullName evidence="4">Hydrophobic surface binding protein A-domain-containing protein</fullName>
    </recommendedName>
</protein>
<reference evidence="2 3" key="1">
    <citation type="journal article" date="2023" name="G3 (Bethesda)">
        <title>A chromosome-level genome assembly of Zasmidium syzygii isolated from banana leaves.</title>
        <authorList>
            <person name="van Westerhoven A.C."/>
            <person name="Mehrabi R."/>
            <person name="Talebi R."/>
            <person name="Steentjes M.B.F."/>
            <person name="Corcolon B."/>
            <person name="Chong P.A."/>
            <person name="Kema G.H.J."/>
            <person name="Seidl M.F."/>
        </authorList>
    </citation>
    <scope>NUCLEOTIDE SEQUENCE [LARGE SCALE GENOMIC DNA]</scope>
    <source>
        <strain evidence="2 3">P124</strain>
    </source>
</reference>
<evidence type="ECO:0000313" key="3">
    <source>
        <dbReference type="Proteomes" id="UP001305779"/>
    </source>
</evidence>
<name>A0ABR0DZB6_ZASCE</name>
<organism evidence="2 3">
    <name type="scientific">Zasmidium cellare</name>
    <name type="common">Wine cellar mold</name>
    <name type="synonym">Racodium cellare</name>
    <dbReference type="NCBI Taxonomy" id="395010"/>
    <lineage>
        <taxon>Eukaryota</taxon>
        <taxon>Fungi</taxon>
        <taxon>Dikarya</taxon>
        <taxon>Ascomycota</taxon>
        <taxon>Pezizomycotina</taxon>
        <taxon>Dothideomycetes</taxon>
        <taxon>Dothideomycetidae</taxon>
        <taxon>Mycosphaerellales</taxon>
        <taxon>Mycosphaerellaceae</taxon>
        <taxon>Zasmidium</taxon>
    </lineage>
</organism>
<dbReference type="Proteomes" id="UP001305779">
    <property type="component" value="Unassembled WGS sequence"/>
</dbReference>
<accession>A0ABR0DZB6</accession>
<dbReference type="Pfam" id="PF12296">
    <property type="entry name" value="HsbA"/>
    <property type="match status" value="1"/>
</dbReference>
<keyword evidence="1" id="KW-0732">Signal</keyword>
<proteinExistence type="predicted"/>
<keyword evidence="3" id="KW-1185">Reference proteome</keyword>
<dbReference type="EMBL" id="JAXOVC010000014">
    <property type="protein sequence ID" value="KAK4494517.1"/>
    <property type="molecule type" value="Genomic_DNA"/>
</dbReference>
<feature type="chain" id="PRO_5045437732" description="Hydrophobic surface binding protein A-domain-containing protein" evidence="1">
    <location>
        <begin position="20"/>
        <end position="183"/>
    </location>
</feature>
<comment type="caution">
    <text evidence="2">The sequence shown here is derived from an EMBL/GenBank/DDBJ whole genome shotgun (WGS) entry which is preliminary data.</text>
</comment>
<gene>
    <name evidence="2" type="ORF">PRZ48_014815</name>
</gene>
<dbReference type="PANTHER" id="PTHR38123:SF1">
    <property type="entry name" value="HYDROPHOBIC SURFACE BINDING PROTEIN"/>
    <property type="match status" value="1"/>
</dbReference>
<sequence length="183" mass="19070">MKPANIITTLTVLATSVAASIIPRDAATILNDVKTIKTQLQKVHDDVQAFPGGPSSALQALAIKSDSDTLDKTLQQSAKDAAASSPLSDSDSATVATSVTGLQTLIYSTLDLLVSKEPGFKTAVFGGSADSIVHDTLVSLRVDTAAFAGNVTTKLTPQLQKLAPLISSDIDFHFVRAIQAFST</sequence>
<evidence type="ECO:0000256" key="1">
    <source>
        <dbReference type="SAM" id="SignalP"/>
    </source>
</evidence>
<dbReference type="InterPro" id="IPR021054">
    <property type="entry name" value="Cell_wall_mannoprotein_1"/>
</dbReference>
<dbReference type="PANTHER" id="PTHR38123">
    <property type="entry name" value="CELL WALL SERINE-THREONINE-RICH GALACTOMANNOPROTEIN MP1 (AFU_ORTHOLOGUE AFUA_4G03240)"/>
    <property type="match status" value="1"/>
</dbReference>
<dbReference type="Gene3D" id="1.20.1280.140">
    <property type="match status" value="1"/>
</dbReference>